<keyword evidence="2" id="KW-1133">Transmembrane helix</keyword>
<feature type="transmembrane region" description="Helical" evidence="2">
    <location>
        <begin position="12"/>
        <end position="34"/>
    </location>
</feature>
<name>A0A1V9WZ90_9ACAR</name>
<keyword evidence="2" id="KW-0812">Transmembrane</keyword>
<organism evidence="3 4">
    <name type="scientific">Tropilaelaps mercedesae</name>
    <dbReference type="NCBI Taxonomy" id="418985"/>
    <lineage>
        <taxon>Eukaryota</taxon>
        <taxon>Metazoa</taxon>
        <taxon>Ecdysozoa</taxon>
        <taxon>Arthropoda</taxon>
        <taxon>Chelicerata</taxon>
        <taxon>Arachnida</taxon>
        <taxon>Acari</taxon>
        <taxon>Parasitiformes</taxon>
        <taxon>Mesostigmata</taxon>
        <taxon>Gamasina</taxon>
        <taxon>Dermanyssoidea</taxon>
        <taxon>Laelapidae</taxon>
        <taxon>Tropilaelaps</taxon>
    </lineage>
</organism>
<feature type="transmembrane region" description="Helical" evidence="2">
    <location>
        <begin position="46"/>
        <end position="73"/>
    </location>
</feature>
<dbReference type="EMBL" id="MNPL01032082">
    <property type="protein sequence ID" value="OQR66527.1"/>
    <property type="molecule type" value="Genomic_DNA"/>
</dbReference>
<dbReference type="Proteomes" id="UP000192247">
    <property type="component" value="Unassembled WGS sequence"/>
</dbReference>
<evidence type="ECO:0008006" key="5">
    <source>
        <dbReference type="Google" id="ProtNLM"/>
    </source>
</evidence>
<feature type="region of interest" description="Disordered" evidence="1">
    <location>
        <begin position="133"/>
        <end position="167"/>
    </location>
</feature>
<evidence type="ECO:0000313" key="3">
    <source>
        <dbReference type="EMBL" id="OQR66527.1"/>
    </source>
</evidence>
<keyword evidence="2" id="KW-0472">Membrane</keyword>
<comment type="caution">
    <text evidence="3">The sequence shown here is derived from an EMBL/GenBank/DDBJ whole genome shotgun (WGS) entry which is preliminary data.</text>
</comment>
<gene>
    <name evidence="3" type="ORF">BIW11_14095</name>
</gene>
<evidence type="ECO:0000313" key="4">
    <source>
        <dbReference type="Proteomes" id="UP000192247"/>
    </source>
</evidence>
<keyword evidence="4" id="KW-1185">Reference proteome</keyword>
<dbReference type="InParanoid" id="A0A1V9WZ90"/>
<evidence type="ECO:0000256" key="1">
    <source>
        <dbReference type="SAM" id="MobiDB-lite"/>
    </source>
</evidence>
<accession>A0A1V9WZ90</accession>
<protein>
    <recommendedName>
        <fullName evidence="5">Transmembrane protein</fullName>
    </recommendedName>
</protein>
<sequence>MAVNSGTKACYGAAAIYICSGFMLAATTTGILLVMLRNDPNIQQDYWLTAAMMITFSFSVLSVGIILCTCAIVRHWMCNDTNQVDEESPEANVVAKKKPVRVGAAKKKFGTDEERLDPLPAILGLAGRNTDTTTEATDYRRMSTAEPDDESELTKTTTTPWRYGSADPLLPGTAHELVCVPLEESLSSSLSKPVE</sequence>
<reference evidence="3 4" key="1">
    <citation type="journal article" date="2017" name="Gigascience">
        <title>Draft genome of the honey bee ectoparasitic mite, Tropilaelaps mercedesae, is shaped by the parasitic life history.</title>
        <authorList>
            <person name="Dong X."/>
            <person name="Armstrong S.D."/>
            <person name="Xia D."/>
            <person name="Makepeace B.L."/>
            <person name="Darby A.C."/>
            <person name="Kadowaki T."/>
        </authorList>
    </citation>
    <scope>NUCLEOTIDE SEQUENCE [LARGE SCALE GENOMIC DNA]</scope>
    <source>
        <strain evidence="3">Wuxi-XJTLU</strain>
    </source>
</reference>
<proteinExistence type="predicted"/>
<evidence type="ECO:0000256" key="2">
    <source>
        <dbReference type="SAM" id="Phobius"/>
    </source>
</evidence>
<dbReference type="AlphaFoldDB" id="A0A1V9WZ90"/>